<accession>A0A397Q9W3</accession>
<dbReference type="EMBL" id="QXDF01000001">
    <property type="protein sequence ID" value="RIA56585.1"/>
    <property type="molecule type" value="Genomic_DNA"/>
</dbReference>
<protein>
    <submittedName>
        <fullName evidence="3">tRNA 2-thiouridine synthesizing protein A</fullName>
    </submittedName>
</protein>
<gene>
    <name evidence="3" type="ORF">BXY53_1691</name>
</gene>
<feature type="domain" description="UPF0033" evidence="2">
    <location>
        <begin position="6"/>
        <end position="30"/>
    </location>
</feature>
<dbReference type="PROSITE" id="PS01148">
    <property type="entry name" value="UPF0033"/>
    <property type="match status" value="1"/>
</dbReference>
<dbReference type="PANTHER" id="PTHR33279">
    <property type="entry name" value="SULFUR CARRIER PROTEIN YEDF-RELATED"/>
    <property type="match status" value="1"/>
</dbReference>
<dbReference type="PANTHER" id="PTHR33279:SF6">
    <property type="entry name" value="SULFUR CARRIER PROTEIN YEDF-RELATED"/>
    <property type="match status" value="1"/>
</dbReference>
<evidence type="ECO:0000256" key="1">
    <source>
        <dbReference type="ARBA" id="ARBA00008984"/>
    </source>
</evidence>
<reference evidence="3 4" key="1">
    <citation type="submission" date="2018-08" db="EMBL/GenBank/DDBJ databases">
        <title>Genomic Encyclopedia of Archaeal and Bacterial Type Strains, Phase II (KMG-II): from individual species to whole genera.</title>
        <authorList>
            <person name="Goeker M."/>
        </authorList>
    </citation>
    <scope>NUCLEOTIDE SEQUENCE [LARGE SCALE GENOMIC DNA]</scope>
    <source>
        <strain evidence="3 4">DSM 5002</strain>
    </source>
</reference>
<dbReference type="AlphaFoldDB" id="A0A397Q9W3"/>
<dbReference type="SUPFAM" id="SSF64307">
    <property type="entry name" value="SirA-like"/>
    <property type="match status" value="1"/>
</dbReference>
<proteinExistence type="inferred from homology"/>
<dbReference type="RefSeq" id="WP_119061366.1">
    <property type="nucleotide sequence ID" value="NZ_QXDF01000001.1"/>
</dbReference>
<evidence type="ECO:0000313" key="4">
    <source>
        <dbReference type="Proteomes" id="UP000266273"/>
    </source>
</evidence>
<dbReference type="CDD" id="cd00291">
    <property type="entry name" value="SirA_YedF_YeeD"/>
    <property type="match status" value="1"/>
</dbReference>
<evidence type="ECO:0000313" key="3">
    <source>
        <dbReference type="EMBL" id="RIA56585.1"/>
    </source>
</evidence>
<comment type="caution">
    <text evidence="3">The sequence shown here is derived from an EMBL/GenBank/DDBJ whole genome shotgun (WGS) entry which is preliminary data.</text>
</comment>
<organism evidence="3 4">
    <name type="scientific">Dichotomicrobium thermohalophilum</name>
    <dbReference type="NCBI Taxonomy" id="933063"/>
    <lineage>
        <taxon>Bacteria</taxon>
        <taxon>Pseudomonadati</taxon>
        <taxon>Pseudomonadota</taxon>
        <taxon>Alphaproteobacteria</taxon>
        <taxon>Hyphomicrobiales</taxon>
        <taxon>Hyphomicrobiaceae</taxon>
        <taxon>Dichotomicrobium</taxon>
    </lineage>
</organism>
<comment type="similarity">
    <text evidence="1">Belongs to the sulfur carrier protein TusA family.</text>
</comment>
<dbReference type="InterPro" id="IPR001455">
    <property type="entry name" value="TusA-like"/>
</dbReference>
<sequence>MADVHLDTTGLTCPLPILKAKKAIKRVPAGGTLEVIATDPGAVEDFETFCRVSGHALVESSEEDGVFRFLIRHSG</sequence>
<name>A0A397Q9W3_9HYPH</name>
<evidence type="ECO:0000259" key="2">
    <source>
        <dbReference type="PROSITE" id="PS01148"/>
    </source>
</evidence>
<dbReference type="OrthoDB" id="9797551at2"/>
<dbReference type="Proteomes" id="UP000266273">
    <property type="component" value="Unassembled WGS sequence"/>
</dbReference>
<dbReference type="Gene3D" id="3.30.110.40">
    <property type="entry name" value="TusA-like domain"/>
    <property type="match status" value="1"/>
</dbReference>
<dbReference type="InterPro" id="IPR036868">
    <property type="entry name" value="TusA-like_sf"/>
</dbReference>
<dbReference type="Pfam" id="PF01206">
    <property type="entry name" value="TusA"/>
    <property type="match status" value="1"/>
</dbReference>
<keyword evidence="4" id="KW-1185">Reference proteome</keyword>